<feature type="compositionally biased region" description="Polar residues" evidence="3">
    <location>
        <begin position="446"/>
        <end position="477"/>
    </location>
</feature>
<dbReference type="GO" id="GO:0005096">
    <property type="term" value="F:GTPase activator activity"/>
    <property type="evidence" value="ECO:0007669"/>
    <property type="project" value="UniProtKB-KW"/>
</dbReference>
<dbReference type="FunFam" id="1.10.472.80:FF:000027">
    <property type="entry name" value="GTPase activating protein (Evi5)"/>
    <property type="match status" value="1"/>
</dbReference>
<feature type="compositionally biased region" description="Basic and acidic residues" evidence="3">
    <location>
        <begin position="219"/>
        <end position="230"/>
    </location>
</feature>
<feature type="region of interest" description="Disordered" evidence="3">
    <location>
        <begin position="140"/>
        <end position="327"/>
    </location>
</feature>
<dbReference type="PROSITE" id="PS50086">
    <property type="entry name" value="TBC_RABGAP"/>
    <property type="match status" value="1"/>
</dbReference>
<feature type="compositionally biased region" description="Polar residues" evidence="3">
    <location>
        <begin position="313"/>
        <end position="327"/>
    </location>
</feature>
<organism evidence="5 6">
    <name type="scientific">Umbelopsis ramanniana AG</name>
    <dbReference type="NCBI Taxonomy" id="1314678"/>
    <lineage>
        <taxon>Eukaryota</taxon>
        <taxon>Fungi</taxon>
        <taxon>Fungi incertae sedis</taxon>
        <taxon>Mucoromycota</taxon>
        <taxon>Mucoromycotina</taxon>
        <taxon>Umbelopsidomycetes</taxon>
        <taxon>Umbelopsidales</taxon>
        <taxon>Umbelopsidaceae</taxon>
        <taxon>Umbelopsis</taxon>
    </lineage>
</organism>
<keyword evidence="2" id="KW-0175">Coiled coil</keyword>
<reference evidence="5" key="2">
    <citation type="journal article" date="2022" name="Proc. Natl. Acad. Sci. U.S.A.">
        <title>Diploid-dominant life cycles characterize the early evolution of Fungi.</title>
        <authorList>
            <person name="Amses K.R."/>
            <person name="Simmons D.R."/>
            <person name="Longcore J.E."/>
            <person name="Mondo S.J."/>
            <person name="Seto K."/>
            <person name="Jeronimo G.H."/>
            <person name="Bonds A.E."/>
            <person name="Quandt C.A."/>
            <person name="Davis W.J."/>
            <person name="Chang Y."/>
            <person name="Federici B.A."/>
            <person name="Kuo A."/>
            <person name="LaButti K."/>
            <person name="Pangilinan J."/>
            <person name="Andreopoulos W."/>
            <person name="Tritt A."/>
            <person name="Riley R."/>
            <person name="Hundley H."/>
            <person name="Johnson J."/>
            <person name="Lipzen A."/>
            <person name="Barry K."/>
            <person name="Lang B.F."/>
            <person name="Cuomo C.A."/>
            <person name="Buchler N.E."/>
            <person name="Grigoriev I.V."/>
            <person name="Spatafora J.W."/>
            <person name="Stajich J.E."/>
            <person name="James T.Y."/>
        </authorList>
    </citation>
    <scope>NUCLEOTIDE SEQUENCE</scope>
    <source>
        <strain evidence="5">AG</strain>
    </source>
</reference>
<feature type="domain" description="Rab-GAP TBC" evidence="4">
    <location>
        <begin position="769"/>
        <end position="954"/>
    </location>
</feature>
<dbReference type="PANTHER" id="PTHR47219">
    <property type="entry name" value="RAB GTPASE-ACTIVATING PROTEIN 1-LIKE"/>
    <property type="match status" value="1"/>
</dbReference>
<protein>
    <recommendedName>
        <fullName evidence="4">Rab-GAP TBC domain-containing protein</fullName>
    </recommendedName>
</protein>
<dbReference type="Gene3D" id="1.10.8.270">
    <property type="entry name" value="putative rabgap domain of human tbc1 domain family member 14 like domains"/>
    <property type="match status" value="1"/>
</dbReference>
<dbReference type="Gene3D" id="1.10.10.750">
    <property type="entry name" value="Ypt/Rab-GAP domain of gyp1p, domain 1"/>
    <property type="match status" value="1"/>
</dbReference>
<sequence>MSAVSTETPDTLVKKPEYKVPEKSKTIYTSDDEDDHQSYAEYSDTDEDASESEEEIEFHEVTELLYNPNMRNYEDEHGFTVNVRTDDEYSDDTTDSEYIEEKKRQSQMITPEAMQLANQETDSESEYEDKIGAVYKSEMSRTFSDHSEQEHPSYRKSIESVSDAGSNHSESKIVENTTAAFATKSNNRNSFAIRPRSQKITALDSLQSTDTSESEGEDEFKRKGLTKDRPASTMRNPVSIRPNTHRPAARESFQSTDASMSENEQTDKFVSMELSERPHAQRPAARESFQSTDASVSDNEHRDTFVPMATPEQPRSSIRHSTSVRRSSQRIITPIDAQLVHELSSYLEPKKQISVEESNDTEKQVAEAEEMHLENAPMNKRSSVPNPHTHEEEDTEHDFDVTGYGIDYRNDVGNHSHRSSYLSDQEAIHQENDNVHKYSEEKIPETASSHSVEGVQSTSVSDFESDASADTTLTTPKTEIEPLDKATKTSMTFTSHQNLTEEPVQITSPKDYVDYLEELEQTPELPPKDSMNKVSAAAISNRFSIQSLSEMKEISLDHSSQPEPPAKDLPLTPQDHGYSLPSFNRTARQSKTLPPIDTSMGNGRQSLSSEHSSPRSGILSNAFRLQTPLTLSNPFKRSPPSSTVTTPRTSISTAQTRPSQAYSARQSKRMSKQLGLASPVVGGSVDEMLLARLEQQNTELRKDPKNRVLQNLQREAVRRSVENLKHDKANKGVDGEGDYDWEFWALCLSNFQHITRSQSRVLATNIQRGIPPSLRGMIWQMFSKSKDPVLESHYRDLLRRDSPYDKMIQRDLARTFPDHQFFKDPEGHGQLGLYNVVKAYSIYDEEVGYCQGIAFIVGALLLNMPDEEAFCVLTCLMKQYGLRGHYTPDMEGLQLHLYQYERILAEQLPHIDRHLELKGITSTMYASQWFMTLFAYRFPLEVVFRIYDIMLSEGVESIIRFAIALLKKNEKTILSLDFEALLSYLKNDLFNDYETQQLVEDACAVSITARRIDQLTKEYRNSVVKAQMEKEAIEDLQRSNADISQTIQDLEQRLSKMFQEHDDVLAQLDESKKQMRQLTSENEQMRRHVASLKETVELLPQEVEALSRDEFEVLCTENATLIEKNCSLEDELNSAESLLIDMKVKYAESENETDSLRRHLNEMRRIMAV</sequence>
<feature type="compositionally biased region" description="Basic and acidic residues" evidence="3">
    <location>
        <begin position="12"/>
        <end position="25"/>
    </location>
</feature>
<dbReference type="Pfam" id="PF23436">
    <property type="entry name" value="RabGap-TBC_2"/>
    <property type="match status" value="1"/>
</dbReference>
<feature type="region of interest" description="Disordered" evidence="3">
    <location>
        <begin position="79"/>
        <end position="127"/>
    </location>
</feature>
<feature type="compositionally biased region" description="Polar residues" evidence="3">
    <location>
        <begin position="159"/>
        <end position="190"/>
    </location>
</feature>
<dbReference type="InterPro" id="IPR050302">
    <property type="entry name" value="Rab_GAP_TBC_domain"/>
</dbReference>
<evidence type="ECO:0000259" key="4">
    <source>
        <dbReference type="PROSITE" id="PS50086"/>
    </source>
</evidence>
<dbReference type="GeneID" id="75911448"/>
<feature type="compositionally biased region" description="Basic and acidic residues" evidence="3">
    <location>
        <begin position="143"/>
        <end position="158"/>
    </location>
</feature>
<dbReference type="InterPro" id="IPR035969">
    <property type="entry name" value="Rab-GAP_TBC_sf"/>
</dbReference>
<gene>
    <name evidence="5" type="ORF">K450DRAFT_223722</name>
</gene>
<dbReference type="GO" id="GO:0031267">
    <property type="term" value="F:small GTPase binding"/>
    <property type="evidence" value="ECO:0007669"/>
    <property type="project" value="TreeGrafter"/>
</dbReference>
<evidence type="ECO:0000313" key="5">
    <source>
        <dbReference type="EMBL" id="KAI8583444.1"/>
    </source>
</evidence>
<feature type="region of interest" description="Disordered" evidence="3">
    <location>
        <begin position="442"/>
        <end position="477"/>
    </location>
</feature>
<feature type="compositionally biased region" description="Low complexity" evidence="3">
    <location>
        <begin position="638"/>
        <end position="653"/>
    </location>
</feature>
<evidence type="ECO:0000256" key="2">
    <source>
        <dbReference type="SAM" id="Coils"/>
    </source>
</evidence>
<dbReference type="Gene3D" id="1.10.472.80">
    <property type="entry name" value="Ypt/Rab-GAP domain of gyp1p, domain 3"/>
    <property type="match status" value="1"/>
</dbReference>
<name>A0AAD5EHR0_UMBRA</name>
<feature type="compositionally biased region" description="Polar residues" evidence="3">
    <location>
        <begin position="581"/>
        <end position="592"/>
    </location>
</feature>
<feature type="compositionally biased region" description="Polar residues" evidence="3">
    <location>
        <begin position="288"/>
        <end position="297"/>
    </location>
</feature>
<feature type="region of interest" description="Disordered" evidence="3">
    <location>
        <begin position="554"/>
        <end position="618"/>
    </location>
</feature>
<comment type="caution">
    <text evidence="5">The sequence shown here is derived from an EMBL/GenBank/DDBJ whole genome shotgun (WGS) entry which is preliminary data.</text>
</comment>
<dbReference type="Proteomes" id="UP001206595">
    <property type="component" value="Unassembled WGS sequence"/>
</dbReference>
<feature type="compositionally biased region" description="Acidic residues" evidence="3">
    <location>
        <begin position="88"/>
        <end position="98"/>
    </location>
</feature>
<dbReference type="SMART" id="SM00164">
    <property type="entry name" value="TBC"/>
    <property type="match status" value="1"/>
</dbReference>
<keyword evidence="6" id="KW-1185">Reference proteome</keyword>
<dbReference type="RefSeq" id="XP_051448448.1">
    <property type="nucleotide sequence ID" value="XM_051586100.1"/>
</dbReference>
<feature type="coiled-coil region" evidence="2">
    <location>
        <begin position="1033"/>
        <end position="1095"/>
    </location>
</feature>
<proteinExistence type="predicted"/>
<feature type="compositionally biased region" description="Polar residues" evidence="3">
    <location>
        <begin position="198"/>
        <end position="207"/>
    </location>
</feature>
<feature type="region of interest" description="Disordered" evidence="3">
    <location>
        <begin position="630"/>
        <end position="673"/>
    </location>
</feature>
<evidence type="ECO:0000313" key="6">
    <source>
        <dbReference type="Proteomes" id="UP001206595"/>
    </source>
</evidence>
<feature type="compositionally biased region" description="Polar residues" evidence="3">
    <location>
        <begin position="252"/>
        <end position="263"/>
    </location>
</feature>
<reference evidence="5" key="1">
    <citation type="submission" date="2021-06" db="EMBL/GenBank/DDBJ databases">
        <authorList>
            <consortium name="DOE Joint Genome Institute"/>
            <person name="Mondo S.J."/>
            <person name="Amses K.R."/>
            <person name="Simmons D.R."/>
            <person name="Longcore J.E."/>
            <person name="Seto K."/>
            <person name="Alves G.H."/>
            <person name="Bonds A.E."/>
            <person name="Quandt C.A."/>
            <person name="Davis W.J."/>
            <person name="Chang Y."/>
            <person name="Letcher P.M."/>
            <person name="Powell M.J."/>
            <person name="Kuo A."/>
            <person name="Labutti K."/>
            <person name="Pangilinan J."/>
            <person name="Andreopoulos W."/>
            <person name="Tritt A."/>
            <person name="Riley R."/>
            <person name="Hundley H."/>
            <person name="Johnson J."/>
            <person name="Lipzen A."/>
            <person name="Barry K."/>
            <person name="Berbee M.L."/>
            <person name="Buchler N.E."/>
            <person name="Grigoriev I.V."/>
            <person name="Spatafora J.W."/>
            <person name="Stajich J.E."/>
            <person name="James T.Y."/>
        </authorList>
    </citation>
    <scope>NUCLEOTIDE SEQUENCE</scope>
    <source>
        <strain evidence="5">AG</strain>
    </source>
</reference>
<dbReference type="PANTHER" id="PTHR47219:SF9">
    <property type="entry name" value="GTPASE ACTIVATING PROTEIN AND CENTROSOME-ASSOCIATED, ISOFORM B"/>
    <property type="match status" value="1"/>
</dbReference>
<dbReference type="InterPro" id="IPR000195">
    <property type="entry name" value="Rab-GAP-TBC_dom"/>
</dbReference>
<keyword evidence="1" id="KW-0343">GTPase activation</keyword>
<dbReference type="FunFam" id="1.10.8.270:FF:000001">
    <property type="entry name" value="TBC1 domain family member 1"/>
    <property type="match status" value="1"/>
</dbReference>
<feature type="compositionally biased region" description="Polar residues" evidence="3">
    <location>
        <begin position="654"/>
        <end position="665"/>
    </location>
</feature>
<accession>A0AAD5EHR0</accession>
<evidence type="ECO:0000256" key="1">
    <source>
        <dbReference type="ARBA" id="ARBA00022468"/>
    </source>
</evidence>
<feature type="compositionally biased region" description="Acidic residues" evidence="3">
    <location>
        <begin position="43"/>
        <end position="54"/>
    </location>
</feature>
<evidence type="ECO:0000256" key="3">
    <source>
        <dbReference type="SAM" id="MobiDB-lite"/>
    </source>
</evidence>
<feature type="compositionally biased region" description="Polar residues" evidence="3">
    <location>
        <begin position="599"/>
        <end position="618"/>
    </location>
</feature>
<feature type="coiled-coil region" evidence="2">
    <location>
        <begin position="1132"/>
        <end position="1166"/>
    </location>
</feature>
<dbReference type="SUPFAM" id="SSF47923">
    <property type="entry name" value="Ypt/Rab-GAP domain of gyp1p"/>
    <property type="match status" value="2"/>
</dbReference>
<feature type="region of interest" description="Disordered" evidence="3">
    <location>
        <begin position="1"/>
        <end position="54"/>
    </location>
</feature>
<dbReference type="AlphaFoldDB" id="A0AAD5EHR0"/>
<dbReference type="EMBL" id="MU620896">
    <property type="protein sequence ID" value="KAI8583444.1"/>
    <property type="molecule type" value="Genomic_DNA"/>
</dbReference>
<feature type="region of interest" description="Disordered" evidence="3">
    <location>
        <begin position="372"/>
        <end position="421"/>
    </location>
</feature>